<evidence type="ECO:0000259" key="8">
    <source>
        <dbReference type="Pfam" id="PF01490"/>
    </source>
</evidence>
<feature type="transmembrane region" description="Helical" evidence="7">
    <location>
        <begin position="359"/>
        <end position="383"/>
    </location>
</feature>
<feature type="domain" description="Amino acid transporter transmembrane" evidence="8">
    <location>
        <begin position="58"/>
        <end position="447"/>
    </location>
</feature>
<protein>
    <recommendedName>
        <fullName evidence="8">Amino acid transporter transmembrane domain-containing protein</fullName>
    </recommendedName>
</protein>
<feature type="transmembrane region" description="Helical" evidence="7">
    <location>
        <begin position="278"/>
        <end position="301"/>
    </location>
</feature>
<keyword evidence="10" id="KW-1185">Reference proteome</keyword>
<keyword evidence="5 7" id="KW-1133">Transmembrane helix</keyword>
<evidence type="ECO:0000313" key="9">
    <source>
        <dbReference type="EMBL" id="EFJ34679.1"/>
    </source>
</evidence>
<feature type="transmembrane region" description="Helical" evidence="7">
    <location>
        <begin position="182"/>
        <end position="199"/>
    </location>
</feature>
<feature type="transmembrane region" description="Helical" evidence="7">
    <location>
        <begin position="96"/>
        <end position="116"/>
    </location>
</feature>
<name>D8QYV1_SELML</name>
<feature type="transmembrane region" description="Helical" evidence="7">
    <location>
        <begin position="432"/>
        <end position="458"/>
    </location>
</feature>
<evidence type="ECO:0000256" key="3">
    <source>
        <dbReference type="ARBA" id="ARBA00022692"/>
    </source>
</evidence>
<dbReference type="Gramene" id="EFJ34679">
    <property type="protein sequence ID" value="EFJ34679"/>
    <property type="gene ID" value="SELMODRAFT_81490"/>
</dbReference>
<dbReference type="InterPro" id="IPR013057">
    <property type="entry name" value="AA_transpt_TM"/>
</dbReference>
<feature type="transmembrane region" description="Helical" evidence="7">
    <location>
        <begin position="323"/>
        <end position="347"/>
    </location>
</feature>
<evidence type="ECO:0000256" key="2">
    <source>
        <dbReference type="ARBA" id="ARBA00022448"/>
    </source>
</evidence>
<evidence type="ECO:0000256" key="6">
    <source>
        <dbReference type="ARBA" id="ARBA00023136"/>
    </source>
</evidence>
<sequence length="481" mass="54178">MDSSSISLSVWDESSQLDLVDTSSSQRQEPASSAIVPQETVGASRYREFIDRVLWNGGSSFDAWLNAASFQVSQVLLNLPFTFAQMGMASGITFQLLYGMMGSWVSYIMTSVYLTYLATQGSQQKKNHVVQWYEVMEFFLGPWGKGATLLLYFCGLSSAAMIQMVACASAAYYINDNLDKRTWTLVLGPFMFLGVLLPSPRNYRMWSFAGIIMTTYVAWYLTIAAAVQGRDPGVKHTGPHSLENYFLGASNIIYTFGGHGLTVELAGSMWKPRDFKRVYFYAVLYTLTLTLPSASTVYWAFGDRMLHNANAFAVLPRTKFRDAAVVLIIIHQFFEFGLVALPFFIMCEKLFGIHHSNYYLLKVAARIPVFLLIWFCAIMLPFFGPIDSFNGSFFTTLAVYFLPCLTHMIVFRSEKARKSSFEQPPFWIRSWAGMYCINLGVILWVVVVGVGIGGWATISNLTRQVRTFGLFARCYQCPPKS</sequence>
<keyword evidence="4" id="KW-0029">Amino-acid transport</keyword>
<dbReference type="GO" id="GO:0003333">
    <property type="term" value="P:amino acid transmembrane transport"/>
    <property type="evidence" value="ECO:0000318"/>
    <property type="project" value="GO_Central"/>
</dbReference>
<gene>
    <name evidence="9" type="ORF">SELMODRAFT_81490</name>
</gene>
<reference evidence="9 10" key="1">
    <citation type="journal article" date="2011" name="Science">
        <title>The Selaginella genome identifies genetic changes associated with the evolution of vascular plants.</title>
        <authorList>
            <person name="Banks J.A."/>
            <person name="Nishiyama T."/>
            <person name="Hasebe M."/>
            <person name="Bowman J.L."/>
            <person name="Gribskov M."/>
            <person name="dePamphilis C."/>
            <person name="Albert V.A."/>
            <person name="Aono N."/>
            <person name="Aoyama T."/>
            <person name="Ambrose B.A."/>
            <person name="Ashton N.W."/>
            <person name="Axtell M.J."/>
            <person name="Barker E."/>
            <person name="Barker M.S."/>
            <person name="Bennetzen J.L."/>
            <person name="Bonawitz N.D."/>
            <person name="Chapple C."/>
            <person name="Cheng C."/>
            <person name="Correa L.G."/>
            <person name="Dacre M."/>
            <person name="DeBarry J."/>
            <person name="Dreyer I."/>
            <person name="Elias M."/>
            <person name="Engstrom E.M."/>
            <person name="Estelle M."/>
            <person name="Feng L."/>
            <person name="Finet C."/>
            <person name="Floyd S.K."/>
            <person name="Frommer W.B."/>
            <person name="Fujita T."/>
            <person name="Gramzow L."/>
            <person name="Gutensohn M."/>
            <person name="Harholt J."/>
            <person name="Hattori M."/>
            <person name="Heyl A."/>
            <person name="Hirai T."/>
            <person name="Hiwatashi Y."/>
            <person name="Ishikawa M."/>
            <person name="Iwata M."/>
            <person name="Karol K.G."/>
            <person name="Koehler B."/>
            <person name="Kolukisaoglu U."/>
            <person name="Kubo M."/>
            <person name="Kurata T."/>
            <person name="Lalonde S."/>
            <person name="Li K."/>
            <person name="Li Y."/>
            <person name="Litt A."/>
            <person name="Lyons E."/>
            <person name="Manning G."/>
            <person name="Maruyama T."/>
            <person name="Michael T.P."/>
            <person name="Mikami K."/>
            <person name="Miyazaki S."/>
            <person name="Morinaga S."/>
            <person name="Murata T."/>
            <person name="Mueller-Roeber B."/>
            <person name="Nelson D.R."/>
            <person name="Obara M."/>
            <person name="Oguri Y."/>
            <person name="Olmstead R.G."/>
            <person name="Onodera N."/>
            <person name="Petersen B.L."/>
            <person name="Pils B."/>
            <person name="Prigge M."/>
            <person name="Rensing S.A."/>
            <person name="Riano-Pachon D.M."/>
            <person name="Roberts A.W."/>
            <person name="Sato Y."/>
            <person name="Scheller H.V."/>
            <person name="Schulz B."/>
            <person name="Schulz C."/>
            <person name="Shakirov E.V."/>
            <person name="Shibagaki N."/>
            <person name="Shinohara N."/>
            <person name="Shippen D.E."/>
            <person name="Soerensen I."/>
            <person name="Sotooka R."/>
            <person name="Sugimoto N."/>
            <person name="Sugita M."/>
            <person name="Sumikawa N."/>
            <person name="Tanurdzic M."/>
            <person name="Theissen G."/>
            <person name="Ulvskov P."/>
            <person name="Wakazuki S."/>
            <person name="Weng J.K."/>
            <person name="Willats W.W."/>
            <person name="Wipf D."/>
            <person name="Wolf P.G."/>
            <person name="Yang L."/>
            <person name="Zimmer A.D."/>
            <person name="Zhu Q."/>
            <person name="Mitros T."/>
            <person name="Hellsten U."/>
            <person name="Loque D."/>
            <person name="Otillar R."/>
            <person name="Salamov A."/>
            <person name="Schmutz J."/>
            <person name="Shapiro H."/>
            <person name="Lindquist E."/>
            <person name="Lucas S."/>
            <person name="Rokhsar D."/>
            <person name="Grigoriev I.V."/>
        </authorList>
    </citation>
    <scope>NUCLEOTIDE SEQUENCE [LARGE SCALE GENOMIC DNA]</scope>
</reference>
<dbReference type="eggNOG" id="KOG1303">
    <property type="taxonomic scope" value="Eukaryota"/>
</dbReference>
<accession>D8QYV1</accession>
<keyword evidence="2" id="KW-0813">Transport</keyword>
<dbReference type="EMBL" id="GL377569">
    <property type="protein sequence ID" value="EFJ34679.1"/>
    <property type="molecule type" value="Genomic_DNA"/>
</dbReference>
<evidence type="ECO:0000256" key="5">
    <source>
        <dbReference type="ARBA" id="ARBA00022989"/>
    </source>
</evidence>
<organism evidence="10">
    <name type="scientific">Selaginella moellendorffii</name>
    <name type="common">Spikemoss</name>
    <dbReference type="NCBI Taxonomy" id="88036"/>
    <lineage>
        <taxon>Eukaryota</taxon>
        <taxon>Viridiplantae</taxon>
        <taxon>Streptophyta</taxon>
        <taxon>Embryophyta</taxon>
        <taxon>Tracheophyta</taxon>
        <taxon>Lycopodiopsida</taxon>
        <taxon>Selaginellales</taxon>
        <taxon>Selaginellaceae</taxon>
        <taxon>Selaginella</taxon>
    </lineage>
</organism>
<evidence type="ECO:0000256" key="1">
    <source>
        <dbReference type="ARBA" id="ARBA00004370"/>
    </source>
</evidence>
<evidence type="ECO:0000256" key="7">
    <source>
        <dbReference type="SAM" id="Phobius"/>
    </source>
</evidence>
<dbReference type="KEGG" id="smo:SELMODRAFT_81490"/>
<dbReference type="PANTHER" id="PTHR48017">
    <property type="entry name" value="OS05G0424000 PROTEIN-RELATED"/>
    <property type="match status" value="1"/>
</dbReference>
<dbReference type="OrthoDB" id="40134at2759"/>
<keyword evidence="6 7" id="KW-0472">Membrane</keyword>
<dbReference type="Proteomes" id="UP000001514">
    <property type="component" value="Unassembled WGS sequence"/>
</dbReference>
<dbReference type="Pfam" id="PF01490">
    <property type="entry name" value="Aa_trans"/>
    <property type="match status" value="1"/>
</dbReference>
<dbReference type="GO" id="GO:0015171">
    <property type="term" value="F:amino acid transmembrane transporter activity"/>
    <property type="evidence" value="ECO:0000318"/>
    <property type="project" value="GO_Central"/>
</dbReference>
<feature type="transmembrane region" description="Helical" evidence="7">
    <location>
        <begin position="205"/>
        <end position="227"/>
    </location>
</feature>
<dbReference type="STRING" id="88036.D8QYV1"/>
<evidence type="ECO:0000256" key="4">
    <source>
        <dbReference type="ARBA" id="ARBA00022970"/>
    </source>
</evidence>
<dbReference type="AlphaFoldDB" id="D8QYV1"/>
<proteinExistence type="predicted"/>
<dbReference type="GO" id="GO:0016020">
    <property type="term" value="C:membrane"/>
    <property type="evidence" value="ECO:0000318"/>
    <property type="project" value="GO_Central"/>
</dbReference>
<feature type="transmembrane region" description="Helical" evidence="7">
    <location>
        <begin position="389"/>
        <end position="411"/>
    </location>
</feature>
<keyword evidence="3 7" id="KW-0812">Transmembrane</keyword>
<dbReference type="HOGENOM" id="CLU_027994_2_0_1"/>
<evidence type="ECO:0000313" key="10">
    <source>
        <dbReference type="Proteomes" id="UP000001514"/>
    </source>
</evidence>
<feature type="transmembrane region" description="Helical" evidence="7">
    <location>
        <begin position="149"/>
        <end position="175"/>
    </location>
</feature>
<comment type="subcellular location">
    <subcellularLocation>
        <location evidence="1">Membrane</location>
    </subcellularLocation>
</comment>
<dbReference type="InParanoid" id="D8QYV1"/>